<dbReference type="STRING" id="1672749.BJF92_07445"/>
<reference evidence="5 6" key="1">
    <citation type="submission" date="2016-09" db="EMBL/GenBank/DDBJ databases">
        <title>Rhizobium sp. nov., a novel species isolated from the rice rhizosphere.</title>
        <authorList>
            <person name="Zhao J."/>
            <person name="Zhang X."/>
        </authorList>
    </citation>
    <scope>NUCLEOTIDE SEQUENCE [LARGE SCALE GENOMIC DNA]</scope>
    <source>
        <strain evidence="5 6">MH17</strain>
    </source>
</reference>
<dbReference type="PROSITE" id="PS50932">
    <property type="entry name" value="HTH_LACI_2"/>
    <property type="match status" value="1"/>
</dbReference>
<keyword evidence="1" id="KW-0805">Transcription regulation</keyword>
<comment type="caution">
    <text evidence="5">The sequence shown here is derived from an EMBL/GenBank/DDBJ whole genome shotgun (WGS) entry which is preliminary data.</text>
</comment>
<dbReference type="CDD" id="cd01392">
    <property type="entry name" value="HTH_LacI"/>
    <property type="match status" value="1"/>
</dbReference>
<proteinExistence type="predicted"/>
<protein>
    <submittedName>
        <fullName evidence="5">LacI family transcriptional regulator</fullName>
    </submittedName>
</protein>
<evidence type="ECO:0000313" key="6">
    <source>
        <dbReference type="Proteomes" id="UP000186143"/>
    </source>
</evidence>
<keyword evidence="3" id="KW-0804">Transcription</keyword>
<dbReference type="Proteomes" id="UP000186143">
    <property type="component" value="Unassembled WGS sequence"/>
</dbReference>
<accession>A0A1Q9AD15</accession>
<dbReference type="SUPFAM" id="SSF53822">
    <property type="entry name" value="Periplasmic binding protein-like I"/>
    <property type="match status" value="1"/>
</dbReference>
<evidence type="ECO:0000256" key="3">
    <source>
        <dbReference type="ARBA" id="ARBA00023163"/>
    </source>
</evidence>
<name>A0A1Q9AD15_9HYPH</name>
<dbReference type="Gene3D" id="1.10.260.40">
    <property type="entry name" value="lambda repressor-like DNA-binding domains"/>
    <property type="match status" value="1"/>
</dbReference>
<dbReference type="PANTHER" id="PTHR30146:SF153">
    <property type="entry name" value="LACTOSE OPERON REPRESSOR"/>
    <property type="match status" value="1"/>
</dbReference>
<sequence length="337" mass="37567">MEEFSEFVGLSRPTVSKYFNDPASVRKKTRDVIEEALKKSGFRPNIFAVNLNRRRSNIIGVVIPNATDPFYMALTRRIELIASEAGFLAFVLTSDGRPELQDRAIRTFRSMNVAGAIVAPLDLNGRRSTLAELDRDIPLVYVDSPPDDMAAFVGTDNRQSFALIVDYLCRSGEAPCYFGMPAVNTNARTRLDAYCEAMERLNQAPHVLALSDVASWDFERFGFEEAERLFAQPDRLPTRTILCANDRLAFGVIAAAYHRGLKVGHGADCDLRVAGHDDHPLSQYACPPITTVAQNYNEIGRLAIGLLMRKLGESEEQSGPHRDQILLKSELMLRRSA</sequence>
<dbReference type="PANTHER" id="PTHR30146">
    <property type="entry name" value="LACI-RELATED TRANSCRIPTIONAL REPRESSOR"/>
    <property type="match status" value="1"/>
</dbReference>
<dbReference type="EMBL" id="MKIO01000042">
    <property type="protein sequence ID" value="OLP52806.1"/>
    <property type="molecule type" value="Genomic_DNA"/>
</dbReference>
<dbReference type="SUPFAM" id="SSF47413">
    <property type="entry name" value="lambda repressor-like DNA-binding domains"/>
    <property type="match status" value="1"/>
</dbReference>
<dbReference type="CDD" id="cd06267">
    <property type="entry name" value="PBP1_LacI_sugar_binding-like"/>
    <property type="match status" value="1"/>
</dbReference>
<dbReference type="RefSeq" id="WP_075637081.1">
    <property type="nucleotide sequence ID" value="NZ_MKIO01000042.1"/>
</dbReference>
<dbReference type="Pfam" id="PF13377">
    <property type="entry name" value="Peripla_BP_3"/>
    <property type="match status" value="1"/>
</dbReference>
<dbReference type="Gene3D" id="3.40.50.2300">
    <property type="match status" value="2"/>
</dbReference>
<dbReference type="AlphaFoldDB" id="A0A1Q9AD15"/>
<dbReference type="InterPro" id="IPR046335">
    <property type="entry name" value="LacI/GalR-like_sensor"/>
</dbReference>
<organism evidence="5 6">
    <name type="scientific">Xaviernesmea rhizosphaerae</name>
    <dbReference type="NCBI Taxonomy" id="1672749"/>
    <lineage>
        <taxon>Bacteria</taxon>
        <taxon>Pseudomonadati</taxon>
        <taxon>Pseudomonadota</taxon>
        <taxon>Alphaproteobacteria</taxon>
        <taxon>Hyphomicrobiales</taxon>
        <taxon>Rhizobiaceae</taxon>
        <taxon>Rhizobium/Agrobacterium group</taxon>
        <taxon>Xaviernesmea</taxon>
    </lineage>
</organism>
<dbReference type="SMART" id="SM00354">
    <property type="entry name" value="HTH_LACI"/>
    <property type="match status" value="1"/>
</dbReference>
<evidence type="ECO:0000256" key="2">
    <source>
        <dbReference type="ARBA" id="ARBA00023125"/>
    </source>
</evidence>
<feature type="domain" description="HTH lacI-type" evidence="4">
    <location>
        <begin position="1"/>
        <end position="53"/>
    </location>
</feature>
<dbReference type="InterPro" id="IPR010982">
    <property type="entry name" value="Lambda_DNA-bd_dom_sf"/>
</dbReference>
<evidence type="ECO:0000259" key="4">
    <source>
        <dbReference type="PROSITE" id="PS50932"/>
    </source>
</evidence>
<dbReference type="Pfam" id="PF00356">
    <property type="entry name" value="LacI"/>
    <property type="match status" value="1"/>
</dbReference>
<dbReference type="InterPro" id="IPR028082">
    <property type="entry name" value="Peripla_BP_I"/>
</dbReference>
<dbReference type="InterPro" id="IPR000843">
    <property type="entry name" value="HTH_LacI"/>
</dbReference>
<dbReference type="OrthoDB" id="9805705at2"/>
<keyword evidence="2" id="KW-0238">DNA-binding</keyword>
<gene>
    <name evidence="5" type="ORF">BJF92_07445</name>
</gene>
<evidence type="ECO:0000256" key="1">
    <source>
        <dbReference type="ARBA" id="ARBA00023015"/>
    </source>
</evidence>
<dbReference type="GO" id="GO:0000976">
    <property type="term" value="F:transcription cis-regulatory region binding"/>
    <property type="evidence" value="ECO:0007669"/>
    <property type="project" value="TreeGrafter"/>
</dbReference>
<evidence type="ECO:0000313" key="5">
    <source>
        <dbReference type="EMBL" id="OLP52806.1"/>
    </source>
</evidence>
<dbReference type="GO" id="GO:0003700">
    <property type="term" value="F:DNA-binding transcription factor activity"/>
    <property type="evidence" value="ECO:0007669"/>
    <property type="project" value="TreeGrafter"/>
</dbReference>